<proteinExistence type="inferred from homology"/>
<dbReference type="AlphaFoldDB" id="W4JXB3"/>
<keyword evidence="1 4" id="KW-0378">Hydrolase</keyword>
<evidence type="ECO:0000259" key="3">
    <source>
        <dbReference type="Pfam" id="PF00561"/>
    </source>
</evidence>
<dbReference type="KEGG" id="hir:HETIRDRAFT_39172"/>
<evidence type="ECO:0000313" key="4">
    <source>
        <dbReference type="EMBL" id="ETW78099.1"/>
    </source>
</evidence>
<keyword evidence="5" id="KW-1185">Reference proteome</keyword>
<evidence type="ECO:0000256" key="1">
    <source>
        <dbReference type="ARBA" id="ARBA00022801"/>
    </source>
</evidence>
<dbReference type="Proteomes" id="UP000030671">
    <property type="component" value="Unassembled WGS sequence"/>
</dbReference>
<name>W4JXB3_HETIT</name>
<sequence>MSYEWILPEGIRSNTLRVNDLTVHLLEAGDPQNPLLVLLHGFPELSYSWRKIILPLAIAGYHVIAPDRRGFGRTIMLDRLDPSTSIEYDEDIQPFRSFNLATDIVALVFALGFTKVHAVIGHDSGSPVAAYCALIRPDMFQRVVMMSSPFAGPPSFPIGGSTSANPSIASLFAHMVEALAQLDPPRKHYVAYYSSPDANRDMTSSDLKHFFRAYYHMKSADWVPNDPHPLPALSAASFALLPEYYVMRLECTMPESVLPTSPSPDEIQSNRWLSDSEIDVYVAEYGRTGFQGGLNSYRCGLDVSGRSTSDLLILSGKKVDVPAMYIAGKKDWGTYQFPGAVEQMKNVCVRMGDRVRLVDGAGHWVQQEKPDDVVKLLLDFFEETK</sequence>
<dbReference type="Pfam" id="PF00561">
    <property type="entry name" value="Abhydrolase_1"/>
    <property type="match status" value="1"/>
</dbReference>
<evidence type="ECO:0000256" key="2">
    <source>
        <dbReference type="ARBA" id="ARBA00038334"/>
    </source>
</evidence>
<dbReference type="GeneID" id="20672485"/>
<dbReference type="PANTHER" id="PTHR43329">
    <property type="entry name" value="EPOXIDE HYDROLASE"/>
    <property type="match status" value="1"/>
</dbReference>
<dbReference type="eggNOG" id="KOG4178">
    <property type="taxonomic scope" value="Eukaryota"/>
</dbReference>
<dbReference type="PRINTS" id="PR00412">
    <property type="entry name" value="EPOXHYDRLASE"/>
</dbReference>
<dbReference type="RefSeq" id="XP_009549638.1">
    <property type="nucleotide sequence ID" value="XM_009551343.1"/>
</dbReference>
<dbReference type="OrthoDB" id="6431331at2759"/>
<dbReference type="InParanoid" id="W4JXB3"/>
<reference evidence="4 5" key="1">
    <citation type="journal article" date="2012" name="New Phytol.">
        <title>Insight into trade-off between wood decay and parasitism from the genome of a fungal forest pathogen.</title>
        <authorList>
            <person name="Olson A."/>
            <person name="Aerts A."/>
            <person name="Asiegbu F."/>
            <person name="Belbahri L."/>
            <person name="Bouzid O."/>
            <person name="Broberg A."/>
            <person name="Canback B."/>
            <person name="Coutinho P.M."/>
            <person name="Cullen D."/>
            <person name="Dalman K."/>
            <person name="Deflorio G."/>
            <person name="van Diepen L.T."/>
            <person name="Dunand C."/>
            <person name="Duplessis S."/>
            <person name="Durling M."/>
            <person name="Gonthier P."/>
            <person name="Grimwood J."/>
            <person name="Fossdal C.G."/>
            <person name="Hansson D."/>
            <person name="Henrissat B."/>
            <person name="Hietala A."/>
            <person name="Himmelstrand K."/>
            <person name="Hoffmeister D."/>
            <person name="Hogberg N."/>
            <person name="James T.Y."/>
            <person name="Karlsson M."/>
            <person name="Kohler A."/>
            <person name="Kues U."/>
            <person name="Lee Y.H."/>
            <person name="Lin Y.C."/>
            <person name="Lind M."/>
            <person name="Lindquist E."/>
            <person name="Lombard V."/>
            <person name="Lucas S."/>
            <person name="Lunden K."/>
            <person name="Morin E."/>
            <person name="Murat C."/>
            <person name="Park J."/>
            <person name="Raffaello T."/>
            <person name="Rouze P."/>
            <person name="Salamov A."/>
            <person name="Schmutz J."/>
            <person name="Solheim H."/>
            <person name="Stahlberg J."/>
            <person name="Velez H."/>
            <person name="de Vries R.P."/>
            <person name="Wiebenga A."/>
            <person name="Woodward S."/>
            <person name="Yakovlev I."/>
            <person name="Garbelotto M."/>
            <person name="Martin F."/>
            <person name="Grigoriev I.V."/>
            <person name="Stenlid J."/>
        </authorList>
    </citation>
    <scope>NUCLEOTIDE SEQUENCE [LARGE SCALE GENOMIC DNA]</scope>
    <source>
        <strain evidence="4 5">TC 32-1</strain>
    </source>
</reference>
<dbReference type="HOGENOM" id="CLU_020336_7_4_1"/>
<dbReference type="EMBL" id="KI925462">
    <property type="protein sequence ID" value="ETW78099.1"/>
    <property type="molecule type" value="Genomic_DNA"/>
</dbReference>
<feature type="domain" description="AB hydrolase-1" evidence="3">
    <location>
        <begin position="34"/>
        <end position="153"/>
    </location>
</feature>
<dbReference type="InterPro" id="IPR029058">
    <property type="entry name" value="AB_hydrolase_fold"/>
</dbReference>
<comment type="similarity">
    <text evidence="2">Belongs to the AB hydrolase superfamily. Epoxide hydrolase family.</text>
</comment>
<dbReference type="InterPro" id="IPR000073">
    <property type="entry name" value="AB_hydrolase_1"/>
</dbReference>
<dbReference type="Gene3D" id="3.40.50.1820">
    <property type="entry name" value="alpha/beta hydrolase"/>
    <property type="match status" value="1"/>
</dbReference>
<dbReference type="GO" id="GO:0016787">
    <property type="term" value="F:hydrolase activity"/>
    <property type="evidence" value="ECO:0007669"/>
    <property type="project" value="UniProtKB-KW"/>
</dbReference>
<protein>
    <submittedName>
        <fullName evidence="4">Epoxide hydrolase</fullName>
    </submittedName>
</protein>
<dbReference type="STRING" id="747525.W4JXB3"/>
<accession>W4JXB3</accession>
<gene>
    <name evidence="4" type="ORF">HETIRDRAFT_39172</name>
</gene>
<dbReference type="SUPFAM" id="SSF53474">
    <property type="entry name" value="alpha/beta-Hydrolases"/>
    <property type="match status" value="1"/>
</dbReference>
<dbReference type="InterPro" id="IPR000639">
    <property type="entry name" value="Epox_hydrolase-like"/>
</dbReference>
<evidence type="ECO:0000313" key="5">
    <source>
        <dbReference type="Proteomes" id="UP000030671"/>
    </source>
</evidence>
<organism evidence="4 5">
    <name type="scientific">Heterobasidion irregulare (strain TC 32-1)</name>
    <dbReference type="NCBI Taxonomy" id="747525"/>
    <lineage>
        <taxon>Eukaryota</taxon>
        <taxon>Fungi</taxon>
        <taxon>Dikarya</taxon>
        <taxon>Basidiomycota</taxon>
        <taxon>Agaricomycotina</taxon>
        <taxon>Agaricomycetes</taxon>
        <taxon>Russulales</taxon>
        <taxon>Bondarzewiaceae</taxon>
        <taxon>Heterobasidion</taxon>
        <taxon>Heterobasidion annosum species complex</taxon>
    </lineage>
</organism>